<feature type="transmembrane region" description="Helical" evidence="1">
    <location>
        <begin position="591"/>
        <end position="612"/>
    </location>
</feature>
<proteinExistence type="predicted"/>
<dbReference type="EMBL" id="LNIX01000005">
    <property type="protein sequence ID" value="OXA54170.1"/>
    <property type="molecule type" value="Genomic_DNA"/>
</dbReference>
<keyword evidence="3" id="KW-1185">Reference proteome</keyword>
<feature type="transmembrane region" description="Helical" evidence="1">
    <location>
        <begin position="398"/>
        <end position="419"/>
    </location>
</feature>
<feature type="transmembrane region" description="Helical" evidence="1">
    <location>
        <begin position="52"/>
        <end position="75"/>
    </location>
</feature>
<accession>A0A226E9W2</accession>
<evidence type="ECO:0000313" key="2">
    <source>
        <dbReference type="EMBL" id="OXA54170.1"/>
    </source>
</evidence>
<feature type="transmembrane region" description="Helical" evidence="1">
    <location>
        <begin position="87"/>
        <end position="108"/>
    </location>
</feature>
<feature type="transmembrane region" description="Helical" evidence="1">
    <location>
        <begin position="226"/>
        <end position="246"/>
    </location>
</feature>
<feature type="transmembrane region" description="Helical" evidence="1">
    <location>
        <begin position="365"/>
        <end position="386"/>
    </location>
</feature>
<dbReference type="AlphaFoldDB" id="A0A226E9W2"/>
<gene>
    <name evidence="2" type="ORF">Fcan01_11305</name>
</gene>
<keyword evidence="1" id="KW-1133">Transmembrane helix</keyword>
<reference evidence="2 3" key="1">
    <citation type="submission" date="2015-12" db="EMBL/GenBank/DDBJ databases">
        <title>The genome of Folsomia candida.</title>
        <authorList>
            <person name="Faddeeva A."/>
            <person name="Derks M.F."/>
            <person name="Anvar Y."/>
            <person name="Smit S."/>
            <person name="Van Straalen N."/>
            <person name="Roelofs D."/>
        </authorList>
    </citation>
    <scope>NUCLEOTIDE SEQUENCE [LARGE SCALE GENOMIC DNA]</scope>
    <source>
        <strain evidence="2 3">VU population</strain>
        <tissue evidence="2">Whole body</tissue>
    </source>
</reference>
<evidence type="ECO:0000256" key="1">
    <source>
        <dbReference type="SAM" id="Phobius"/>
    </source>
</evidence>
<feature type="transmembrane region" description="Helical" evidence="1">
    <location>
        <begin position="150"/>
        <end position="175"/>
    </location>
</feature>
<protein>
    <submittedName>
        <fullName evidence="2">Uncharacterized protein</fullName>
    </submittedName>
</protein>
<organism evidence="2 3">
    <name type="scientific">Folsomia candida</name>
    <name type="common">Springtail</name>
    <dbReference type="NCBI Taxonomy" id="158441"/>
    <lineage>
        <taxon>Eukaryota</taxon>
        <taxon>Metazoa</taxon>
        <taxon>Ecdysozoa</taxon>
        <taxon>Arthropoda</taxon>
        <taxon>Hexapoda</taxon>
        <taxon>Collembola</taxon>
        <taxon>Entomobryomorpha</taxon>
        <taxon>Isotomoidea</taxon>
        <taxon>Isotomidae</taxon>
        <taxon>Proisotominae</taxon>
        <taxon>Folsomia</taxon>
    </lineage>
</organism>
<dbReference type="Proteomes" id="UP000198287">
    <property type="component" value="Unassembled WGS sequence"/>
</dbReference>
<keyword evidence="1" id="KW-0472">Membrane</keyword>
<name>A0A226E9W2_FOLCA</name>
<keyword evidence="1" id="KW-0812">Transmembrane</keyword>
<evidence type="ECO:0000313" key="3">
    <source>
        <dbReference type="Proteomes" id="UP000198287"/>
    </source>
</evidence>
<comment type="caution">
    <text evidence="2">The sequence shown here is derived from an EMBL/GenBank/DDBJ whole genome shotgun (WGS) entry which is preliminary data.</text>
</comment>
<feature type="transmembrane region" description="Helical" evidence="1">
    <location>
        <begin position="258"/>
        <end position="282"/>
    </location>
</feature>
<feature type="transmembrane region" description="Helical" evidence="1">
    <location>
        <begin position="624"/>
        <end position="647"/>
    </location>
</feature>
<sequence length="721" mass="81836">MAPPYVTSSFREHAKWLGFFSECPILWDPEREFLRYRPTAGNRWVKMWHVDLFISVDTVIGAAFVYIAFQILRYGSEKPYMPLELELILALLGFITYVIVNHVMVALYGKDAVNGFNEIMKIEGNLVGRTHIDLHETYKFSKPTWIVLNVVRFAILFVNVPEICRILSLVILIFITAHNMMRTIFENLLHDSGRFFVPTMRLNSGITAHVELQLGMTSLAQFQEMGTIFSILMGLVVFVVSNFVTIKLYDSLPFPVYAFFPSVAVVVGIIVNFTLPLAHGLLDASTEVKRRWGASLGREGNNFEIRCLRRRLRGKSSEMVPSYVSSSFGEYSKRMGFISECPIQWDPGRECLRYKSLVGNIRVKIWHFSALLVMDIAACGSLFYTFVQTMRSSPDKPYMPLEVALILAFLGGMSYYGVVNHVMITLYGKDAVNGWNEFVKIEGPLAGDTSMENGVTTKTDNSQSTLAAGLIVLVRSFSIYRFVIVPSEFFMEFDGFYFPLRDLNVTYKFNRVTMVILNSVRFAFVVITVFEIFRFLALVILMFISALSMMRSIFSTLLHESQVSVERINGRITTHLKTQLALNAFAPFQELGTVVLILIGLVVFVVCNFVTIKLYDSLPFPVYAFFPSVAVIVTLIINLTLPMAHGLHDASIEVRRRWGASLGREGSNFEIRCGRRRLRGVRPLCLWAGFGGNKMFRLNRETKVEYFEQVISTTVNVLLGT</sequence>
<feature type="transmembrane region" description="Helical" evidence="1">
    <location>
        <begin position="522"/>
        <end position="544"/>
    </location>
</feature>